<proteinExistence type="predicted"/>
<dbReference type="PANTHER" id="PTHR46619:SF3">
    <property type="entry name" value="RNA RECOGNITION MOTIF XS DOMAIN PROTEIN"/>
    <property type="match status" value="1"/>
</dbReference>
<dbReference type="InterPro" id="IPR005380">
    <property type="entry name" value="XS_domain"/>
</dbReference>
<name>A0A328DEP9_9ASTE</name>
<dbReference type="Proteomes" id="UP000249390">
    <property type="component" value="Unassembled WGS sequence"/>
</dbReference>
<evidence type="ECO:0000313" key="4">
    <source>
        <dbReference type="Proteomes" id="UP000249390"/>
    </source>
</evidence>
<dbReference type="InterPro" id="IPR038588">
    <property type="entry name" value="XS_domain_sf"/>
</dbReference>
<dbReference type="EMBL" id="NQVE01000146">
    <property type="protein sequence ID" value="RAL44275.1"/>
    <property type="molecule type" value="Genomic_DNA"/>
</dbReference>
<dbReference type="AlphaFoldDB" id="A0A328DEP9"/>
<reference evidence="3 4" key="1">
    <citation type="submission" date="2018-06" db="EMBL/GenBank/DDBJ databases">
        <title>The Genome of Cuscuta australis (Dodder) Provides Insight into the Evolution of Plant Parasitism.</title>
        <authorList>
            <person name="Liu H."/>
        </authorList>
    </citation>
    <scope>NUCLEOTIDE SEQUENCE [LARGE SCALE GENOMIC DNA]</scope>
    <source>
        <strain evidence="4">cv. Yunnan</strain>
        <tissue evidence="3">Vines</tissue>
    </source>
</reference>
<dbReference type="GO" id="GO:0031047">
    <property type="term" value="P:regulatory ncRNA-mediated gene silencing"/>
    <property type="evidence" value="ECO:0007669"/>
    <property type="project" value="InterPro"/>
</dbReference>
<accession>A0A328DEP9</accession>
<dbReference type="Gene3D" id="3.30.70.2890">
    <property type="entry name" value="XS domain"/>
    <property type="match status" value="1"/>
</dbReference>
<sequence>MTGGSHRKLPSTSSSTSRRNFRLGFKNNFRSSNSKPSPKAGIPSAPTPSRPLNLSPRSDDGVHSALPSHRFPDPPPAAPAYGFQMLERRRIVLADGTVMTYFALPPEYHDFSPLVHRENRGPQLGFDRQFQLSPDLRSKFQGNSPLHSRDRDYRDSLGLDGGNAMVQGHESPMTRKFWDDNGEADDGGLFRKKRQQLLQPVNEDCSSPGLSGLRTGRGQEEVGTTEENEHPLKHHEVDQKDLKRAFYHFAKAVYECAKLKNRYLANGKEGHVRCTVCDRDSKYYSDTHSLIMHAYHSDNADSTVDHLGFHKALCVLMGWNYLIPPSSSKSYQLFSAKEAAANVDDLIIWPPLVLIQNTITGKRGDGTVEGLGNKFMDQYLTERGFKGGKSKAAFNKGGHRGMTVVKFSSDRSGLKEAMRLAEYFQSSNRGRTNWAHVQPLPLSPEEEDHPSLVKVDPVTREKKRIFYGYMANVSDLDKIELILRKRVTIESRTEVLLSQ</sequence>
<evidence type="ECO:0000259" key="2">
    <source>
        <dbReference type="Pfam" id="PF03468"/>
    </source>
</evidence>
<dbReference type="PANTHER" id="PTHR46619">
    <property type="entry name" value="RNA RECOGNITION MOTIF XS DOMAIN PROTEIN-RELATED"/>
    <property type="match status" value="1"/>
</dbReference>
<feature type="region of interest" description="Disordered" evidence="1">
    <location>
        <begin position="201"/>
        <end position="232"/>
    </location>
</feature>
<dbReference type="Pfam" id="PF03468">
    <property type="entry name" value="XS"/>
    <property type="match status" value="1"/>
</dbReference>
<feature type="region of interest" description="Disordered" evidence="1">
    <location>
        <begin position="1"/>
        <end position="75"/>
    </location>
</feature>
<comment type="caution">
    <text evidence="3">The sequence shown here is derived from an EMBL/GenBank/DDBJ whole genome shotgun (WGS) entry which is preliminary data.</text>
</comment>
<evidence type="ECO:0000313" key="3">
    <source>
        <dbReference type="EMBL" id="RAL44275.1"/>
    </source>
</evidence>
<feature type="domain" description="XS" evidence="2">
    <location>
        <begin position="344"/>
        <end position="477"/>
    </location>
</feature>
<organism evidence="3 4">
    <name type="scientific">Cuscuta australis</name>
    <dbReference type="NCBI Taxonomy" id="267555"/>
    <lineage>
        <taxon>Eukaryota</taxon>
        <taxon>Viridiplantae</taxon>
        <taxon>Streptophyta</taxon>
        <taxon>Embryophyta</taxon>
        <taxon>Tracheophyta</taxon>
        <taxon>Spermatophyta</taxon>
        <taxon>Magnoliopsida</taxon>
        <taxon>eudicotyledons</taxon>
        <taxon>Gunneridae</taxon>
        <taxon>Pentapetalae</taxon>
        <taxon>asterids</taxon>
        <taxon>lamiids</taxon>
        <taxon>Solanales</taxon>
        <taxon>Convolvulaceae</taxon>
        <taxon>Cuscuteae</taxon>
        <taxon>Cuscuta</taxon>
        <taxon>Cuscuta subgen. Grammica</taxon>
        <taxon>Cuscuta sect. Cleistogrammica</taxon>
    </lineage>
</organism>
<evidence type="ECO:0000256" key="1">
    <source>
        <dbReference type="SAM" id="MobiDB-lite"/>
    </source>
</evidence>
<keyword evidence="4" id="KW-1185">Reference proteome</keyword>
<protein>
    <recommendedName>
        <fullName evidence="2">XS domain-containing protein</fullName>
    </recommendedName>
</protein>
<gene>
    <name evidence="3" type="ORF">DM860_015635</name>
</gene>